<accession>A0A934NDS7</accession>
<dbReference type="EMBL" id="JAEHJZ010000036">
    <property type="protein sequence ID" value="MBJ7882000.1"/>
    <property type="molecule type" value="Genomic_DNA"/>
</dbReference>
<protein>
    <submittedName>
        <fullName evidence="1">Uncharacterized protein</fullName>
    </submittedName>
</protein>
<comment type="caution">
    <text evidence="1">The sequence shown here is derived from an EMBL/GenBank/DDBJ whole genome shotgun (WGS) entry which is preliminary data.</text>
</comment>
<sequence length="59" mass="6925">MRDSLSNEVLRYETRHSKFVSAITRSIASYFNWVYEKTQIQNTGKVRSFQGLIVHAFVN</sequence>
<keyword evidence="2" id="KW-1185">Reference proteome</keyword>
<dbReference type="RefSeq" id="WP_199601306.1">
    <property type="nucleotide sequence ID" value="NZ_JAEHJZ010000036.1"/>
</dbReference>
<dbReference type="Proteomes" id="UP000662373">
    <property type="component" value="Unassembled WGS sequence"/>
</dbReference>
<reference evidence="1 2" key="1">
    <citation type="submission" date="2020-09" db="EMBL/GenBank/DDBJ databases">
        <title>Draft genome of Gelidibacter salicanalis PAMC21136.</title>
        <authorList>
            <person name="Park H."/>
        </authorList>
    </citation>
    <scope>NUCLEOTIDE SEQUENCE [LARGE SCALE GENOMIC DNA]</scope>
    <source>
        <strain evidence="1 2">PAMC21136</strain>
    </source>
</reference>
<name>A0A934NDS7_9FLAO</name>
<evidence type="ECO:0000313" key="1">
    <source>
        <dbReference type="EMBL" id="MBJ7882000.1"/>
    </source>
</evidence>
<evidence type="ECO:0000313" key="2">
    <source>
        <dbReference type="Proteomes" id="UP000662373"/>
    </source>
</evidence>
<organism evidence="1 2">
    <name type="scientific">Gelidibacter salicanalis</name>
    <dbReference type="NCBI Taxonomy" id="291193"/>
    <lineage>
        <taxon>Bacteria</taxon>
        <taxon>Pseudomonadati</taxon>
        <taxon>Bacteroidota</taxon>
        <taxon>Flavobacteriia</taxon>
        <taxon>Flavobacteriales</taxon>
        <taxon>Flavobacteriaceae</taxon>
        <taxon>Gelidibacter</taxon>
    </lineage>
</organism>
<proteinExistence type="predicted"/>
<dbReference type="AlphaFoldDB" id="A0A934NDS7"/>
<gene>
    <name evidence="1" type="ORF">JEM65_15295</name>
</gene>